<organism evidence="2 3">
    <name type="scientific">Parasponia andersonii</name>
    <name type="common">Sponia andersonii</name>
    <dbReference type="NCBI Taxonomy" id="3476"/>
    <lineage>
        <taxon>Eukaryota</taxon>
        <taxon>Viridiplantae</taxon>
        <taxon>Streptophyta</taxon>
        <taxon>Embryophyta</taxon>
        <taxon>Tracheophyta</taxon>
        <taxon>Spermatophyta</taxon>
        <taxon>Magnoliopsida</taxon>
        <taxon>eudicotyledons</taxon>
        <taxon>Gunneridae</taxon>
        <taxon>Pentapetalae</taxon>
        <taxon>rosids</taxon>
        <taxon>fabids</taxon>
        <taxon>Rosales</taxon>
        <taxon>Cannabaceae</taxon>
        <taxon>Parasponia</taxon>
    </lineage>
</organism>
<proteinExistence type="predicted"/>
<feature type="compositionally biased region" description="Basic and acidic residues" evidence="1">
    <location>
        <begin position="20"/>
        <end position="34"/>
    </location>
</feature>
<dbReference type="EMBL" id="JXTB01000386">
    <property type="protein sequence ID" value="PON42701.1"/>
    <property type="molecule type" value="Genomic_DNA"/>
</dbReference>
<evidence type="ECO:0000313" key="3">
    <source>
        <dbReference type="Proteomes" id="UP000237105"/>
    </source>
</evidence>
<feature type="compositionally biased region" description="Basic residues" evidence="1">
    <location>
        <begin position="35"/>
        <end position="46"/>
    </location>
</feature>
<accession>A0A2P5B1Q9</accession>
<comment type="caution">
    <text evidence="2">The sequence shown here is derived from an EMBL/GenBank/DDBJ whole genome shotgun (WGS) entry which is preliminary data.</text>
</comment>
<feature type="region of interest" description="Disordered" evidence="1">
    <location>
        <begin position="1"/>
        <end position="46"/>
    </location>
</feature>
<dbReference type="Proteomes" id="UP000237105">
    <property type="component" value="Unassembled WGS sequence"/>
</dbReference>
<reference evidence="3" key="1">
    <citation type="submission" date="2016-06" db="EMBL/GenBank/DDBJ databases">
        <title>Parallel loss of symbiosis genes in relatives of nitrogen-fixing non-legume Parasponia.</title>
        <authorList>
            <person name="Van Velzen R."/>
            <person name="Holmer R."/>
            <person name="Bu F."/>
            <person name="Rutten L."/>
            <person name="Van Zeijl A."/>
            <person name="Liu W."/>
            <person name="Santuari L."/>
            <person name="Cao Q."/>
            <person name="Sharma T."/>
            <person name="Shen D."/>
            <person name="Roswanjaya Y."/>
            <person name="Wardhani T."/>
            <person name="Kalhor M.S."/>
            <person name="Jansen J."/>
            <person name="Van den Hoogen J."/>
            <person name="Gungor B."/>
            <person name="Hartog M."/>
            <person name="Hontelez J."/>
            <person name="Verver J."/>
            <person name="Yang W.-C."/>
            <person name="Schijlen E."/>
            <person name="Repin R."/>
            <person name="Schilthuizen M."/>
            <person name="Schranz E."/>
            <person name="Heidstra R."/>
            <person name="Miyata K."/>
            <person name="Fedorova E."/>
            <person name="Kohlen W."/>
            <person name="Bisseling T."/>
            <person name="Smit S."/>
            <person name="Geurts R."/>
        </authorList>
    </citation>
    <scope>NUCLEOTIDE SEQUENCE [LARGE SCALE GENOMIC DNA]</scope>
    <source>
        <strain evidence="3">cv. WU1-14</strain>
    </source>
</reference>
<protein>
    <submittedName>
        <fullName evidence="2">Uncharacterized protein</fullName>
    </submittedName>
</protein>
<sequence length="46" mass="5274">MSFAGKAELIEKPKTTAMEKMNERKESSRSEKGRSNGRKKRQQCNS</sequence>
<dbReference type="AlphaFoldDB" id="A0A2P5B1Q9"/>
<evidence type="ECO:0000313" key="2">
    <source>
        <dbReference type="EMBL" id="PON42701.1"/>
    </source>
</evidence>
<evidence type="ECO:0000256" key="1">
    <source>
        <dbReference type="SAM" id="MobiDB-lite"/>
    </source>
</evidence>
<name>A0A2P5B1Q9_PARAD</name>
<gene>
    <name evidence="2" type="ORF">PanWU01x14_280140</name>
</gene>
<keyword evidence="3" id="KW-1185">Reference proteome</keyword>